<keyword evidence="1" id="KW-0812">Transmembrane</keyword>
<feature type="transmembrane region" description="Helical" evidence="1">
    <location>
        <begin position="12"/>
        <end position="30"/>
    </location>
</feature>
<dbReference type="AlphaFoldDB" id="A0A069SNW5"/>
<dbReference type="Proteomes" id="UP000027661">
    <property type="component" value="Unassembled WGS sequence"/>
</dbReference>
<evidence type="ECO:0000313" key="2">
    <source>
        <dbReference type="EMBL" id="KDS56687.1"/>
    </source>
</evidence>
<keyword evidence="1" id="KW-1133">Transmembrane helix</keyword>
<comment type="caution">
    <text evidence="2">The sequence shown here is derived from an EMBL/GenBank/DDBJ whole genome shotgun (WGS) entry which is preliminary data.</text>
</comment>
<keyword evidence="1" id="KW-0472">Membrane</keyword>
<accession>A0A069SNW5</accession>
<reference evidence="2 3" key="1">
    <citation type="submission" date="2014-04" db="EMBL/GenBank/DDBJ databases">
        <authorList>
            <person name="Sears C."/>
            <person name="Carroll K."/>
            <person name="Sack B.R."/>
            <person name="Qadri F."/>
            <person name="Myers L.L."/>
            <person name="Chung G.-T."/>
            <person name="Escheverria P."/>
            <person name="Fraser C.M."/>
            <person name="Sadzewicz L."/>
            <person name="Shefchek K.A."/>
            <person name="Tallon L."/>
            <person name="Das S.P."/>
            <person name="Daugherty S."/>
            <person name="Mongodin E.F."/>
        </authorList>
    </citation>
    <scope>NUCLEOTIDE SEQUENCE [LARGE SCALE GENOMIC DNA]</scope>
    <source>
        <strain evidence="2 3">3975 RP4</strain>
    </source>
</reference>
<evidence type="ECO:0000313" key="3">
    <source>
        <dbReference type="Proteomes" id="UP000027661"/>
    </source>
</evidence>
<dbReference type="PATRIC" id="fig|1339352.3.peg.231"/>
<sequence length="41" mass="4827">MGVPVMKEHPVIVLSSSFSAKSIMLHFYTWQKYKNEKRATR</sequence>
<organism evidence="2 3">
    <name type="scientific">Phocaeicola vulgatus str. 3975 RP4</name>
    <dbReference type="NCBI Taxonomy" id="1339352"/>
    <lineage>
        <taxon>Bacteria</taxon>
        <taxon>Pseudomonadati</taxon>
        <taxon>Bacteroidota</taxon>
        <taxon>Bacteroidia</taxon>
        <taxon>Bacteroidales</taxon>
        <taxon>Bacteroidaceae</taxon>
        <taxon>Phocaeicola</taxon>
    </lineage>
</organism>
<gene>
    <name evidence="2" type="ORF">M099_0241</name>
</gene>
<dbReference type="EMBL" id="JNHM01000003">
    <property type="protein sequence ID" value="KDS56687.1"/>
    <property type="molecule type" value="Genomic_DNA"/>
</dbReference>
<protein>
    <submittedName>
        <fullName evidence="2">Uncharacterized protein</fullName>
    </submittedName>
</protein>
<evidence type="ECO:0000256" key="1">
    <source>
        <dbReference type="SAM" id="Phobius"/>
    </source>
</evidence>
<name>A0A069SNW5_PHOVU</name>
<proteinExistence type="predicted"/>